<evidence type="ECO:0000313" key="14">
    <source>
        <dbReference type="EMBL" id="RAK48555.1"/>
    </source>
</evidence>
<keyword evidence="7 11" id="KW-0808">Transferase</keyword>
<comment type="caution">
    <text evidence="14">The sequence shown here is derived from an EMBL/GenBank/DDBJ whole genome shotgun (WGS) entry which is preliminary data.</text>
</comment>
<dbReference type="Pfam" id="PF00534">
    <property type="entry name" value="Glycos_transf_1"/>
    <property type="match status" value="1"/>
</dbReference>
<evidence type="ECO:0000256" key="10">
    <source>
        <dbReference type="ARBA" id="ARBA00052053"/>
    </source>
</evidence>
<dbReference type="EC" id="2.4.1.-" evidence="11"/>
<sequence>MTIYNINFGIGWASSGVEYAQSYRAKLLRTIKKNLKFVFLDFIQNENIQTLTSNLGFKDNEIIWLYQYFTDIKIAPTSVTVEDIIQQLNHEVIKEENNNKIRRIFFKNNQTFVTCYLKEENKDIVDRAEFVSNGMLIRKDFYSYVRTLSEFYAPFDNKAKAYMRQYYNEDGSVAYEEYINEDQDTNIFIIDDEPIYGKREFVSYFIRKLNLTQDDILIIDRVTKIGQSILENKGDCKIGVVIHAEHYSKNATNDNTILWNNYYEYQFAQADEIDFFITATDRQRELLSEQFEYYCSKNPLIKTIPVGALDKLVKPKATRKQFSVITASRLANEKHVDWLVKAVIKARKILPDLNFDIYGDGGEKSKIQDIINEFQANDYIHLKGHVDLKDVYKNYELFLSASQSEGFGLTLMEAVGSGLGMIGFDVNYGNPTFIKDGENGFLIPVKITEDSIDQITDRIADKIIEFYKMDLKNVSKVSYQIAEPYKKRYIKQRWLNLFEEVSE</sequence>
<evidence type="ECO:0000256" key="3">
    <source>
        <dbReference type="ARBA" id="ARBA00009481"/>
    </source>
</evidence>
<dbReference type="GO" id="GO:0005886">
    <property type="term" value="C:plasma membrane"/>
    <property type="evidence" value="ECO:0007669"/>
    <property type="project" value="UniProtKB-SubCell"/>
</dbReference>
<feature type="binding site" evidence="11">
    <location>
        <begin position="405"/>
        <end position="408"/>
    </location>
    <ligand>
        <name>N-acetyl-D-glucosamine</name>
        <dbReference type="ChEBI" id="CHEBI:506227"/>
    </ligand>
</feature>
<comment type="function">
    <text evidence="11">Required for polymorphic O-glycosylation of the serine-rich repeat protein in this bacteria. Catalyzes the first step in glycosylation by transferring N-acetylglucosamine from UDP-GlcNAc to serine residues in the substrate protein. Part of the accessory SecA2/SecY2 system specifically required to export serine-rich repeat cell wall proteins usually encoded upstream in the same operon.</text>
</comment>
<dbReference type="Pfam" id="PF22145">
    <property type="entry name" value="GtfA_EBD"/>
    <property type="match status" value="1"/>
</dbReference>
<dbReference type="InterPro" id="IPR014267">
    <property type="entry name" value="GtfA"/>
</dbReference>
<gene>
    <name evidence="11 14" type="primary">gtfA</name>
    <name evidence="14" type="ORF">BHX94_11150</name>
</gene>
<comment type="subunit">
    <text evidence="11">Forms a heterotetramer with 2 subunits each of GtfA and GtfB. Part of the accessory SecA2/SecY2 protein translocation apparatus.</text>
</comment>
<organism evidence="14 15">
    <name type="scientific">Macrococcoides bohemicum</name>
    <dbReference type="NCBI Taxonomy" id="1903056"/>
    <lineage>
        <taxon>Bacteria</taxon>
        <taxon>Bacillati</taxon>
        <taxon>Bacillota</taxon>
        <taxon>Bacilli</taxon>
        <taxon>Bacillales</taxon>
        <taxon>Staphylococcaceae</taxon>
        <taxon>Macrococcoides</taxon>
    </lineage>
</organism>
<dbReference type="GO" id="GO:0000166">
    <property type="term" value="F:nucleotide binding"/>
    <property type="evidence" value="ECO:0007669"/>
    <property type="project" value="UniProtKB-KW"/>
</dbReference>
<keyword evidence="6 11" id="KW-0328">Glycosyltransferase</keyword>
<dbReference type="RefSeq" id="WP_111746889.1">
    <property type="nucleotide sequence ID" value="NZ_DALZDE010000008.1"/>
</dbReference>
<feature type="binding site" evidence="11">
    <location>
        <begin position="16"/>
        <end position="19"/>
    </location>
    <ligand>
        <name>UDP</name>
        <dbReference type="ChEBI" id="CHEBI:58223"/>
    </ligand>
</feature>
<dbReference type="HAMAP" id="MF_01472">
    <property type="entry name" value="GtfA"/>
    <property type="match status" value="1"/>
</dbReference>
<feature type="binding site" evidence="11">
    <location>
        <position position="243"/>
    </location>
    <ligand>
        <name>N-acetyl-D-glucosamine</name>
        <dbReference type="ChEBI" id="CHEBI:506227"/>
    </ligand>
</feature>
<accession>A0A328A1Z7</accession>
<dbReference type="PANTHER" id="PTHR12526">
    <property type="entry name" value="GLYCOSYLTRANSFERASE"/>
    <property type="match status" value="1"/>
</dbReference>
<feature type="domain" description="Glycosyl transferase family 1" evidence="12">
    <location>
        <begin position="319"/>
        <end position="462"/>
    </location>
</feature>
<evidence type="ECO:0000256" key="2">
    <source>
        <dbReference type="ARBA" id="ARBA00004922"/>
    </source>
</evidence>
<reference evidence="14 15" key="1">
    <citation type="journal article" date="2018" name="Front. Microbiol.">
        <title>Description and Comparative Genomics of Macrococcus caseolyticus subsp. hominis subsp. nov., Macrococcus goetzii sp. nov., Macrococcus epidermidis sp. nov., and Macrococcus bohemicus sp. nov., Novel Macrococci From Human Clinical Material With Virulence Potential and Suspected Uptake of Foreign DNA by Natural Transformation.</title>
        <authorList>
            <person name="Maslanova I."/>
            <person name="Wertheimer Z."/>
            <person name="Sedlacek I."/>
            <person name="Svec P."/>
            <person name="Indrakova A."/>
            <person name="Kovarovic V."/>
            <person name="Schumann P."/>
            <person name="Sproer C."/>
            <person name="Kralova S."/>
            <person name="Sedo O."/>
            <person name="Kristofova L."/>
            <person name="Vrbovska V."/>
            <person name="Fuzik T."/>
            <person name="Petras P."/>
            <person name="Zdrahal Z."/>
            <person name="Ruzickova V."/>
            <person name="Doskar J."/>
            <person name="Pantucek R."/>
        </authorList>
    </citation>
    <scope>NUCLEOTIDE SEQUENCE [LARGE SCALE GENOMIC DNA]</scope>
    <source>
        <strain evidence="14 15">03/115</strain>
    </source>
</reference>
<evidence type="ECO:0000256" key="7">
    <source>
        <dbReference type="ARBA" id="ARBA00022679"/>
    </source>
</evidence>
<keyword evidence="4 11" id="KW-1003">Cell membrane</keyword>
<evidence type="ECO:0000256" key="8">
    <source>
        <dbReference type="ARBA" id="ARBA00022741"/>
    </source>
</evidence>
<protein>
    <recommendedName>
        <fullName evidence="11">UDP-N-acetylglucosamine--peptide N-acetylglucosaminyltransferase GtfA subunit</fullName>
        <ecNumber evidence="11">2.4.1.-</ecNumber>
    </recommendedName>
    <alternativeName>
        <fullName evidence="11">Glycosyltransferase GtfA</fullName>
    </alternativeName>
</protein>
<dbReference type="GO" id="GO:0005737">
    <property type="term" value="C:cytoplasm"/>
    <property type="evidence" value="ECO:0007669"/>
    <property type="project" value="UniProtKB-SubCell"/>
</dbReference>
<comment type="catalytic activity">
    <reaction evidence="10 11">
        <text>L-seryl-[protein] + UDP-N-acetyl-alpha-D-glucosamine = 3-O-[N-acetyl-alpha-D-glucosaminyl]-L-seryl-[protein] + UDP + H(+)</text>
        <dbReference type="Rhea" id="RHEA:59872"/>
        <dbReference type="Rhea" id="RHEA-COMP:9863"/>
        <dbReference type="Rhea" id="RHEA-COMP:15471"/>
        <dbReference type="ChEBI" id="CHEBI:15378"/>
        <dbReference type="ChEBI" id="CHEBI:29999"/>
        <dbReference type="ChEBI" id="CHEBI:57705"/>
        <dbReference type="ChEBI" id="CHEBI:58223"/>
        <dbReference type="ChEBI" id="CHEBI:143279"/>
    </reaction>
</comment>
<evidence type="ECO:0000259" key="12">
    <source>
        <dbReference type="Pfam" id="PF00534"/>
    </source>
</evidence>
<proteinExistence type="inferred from homology"/>
<dbReference type="OrthoDB" id="9765175at2"/>
<evidence type="ECO:0000256" key="4">
    <source>
        <dbReference type="ARBA" id="ARBA00022475"/>
    </source>
</evidence>
<name>A0A328A1Z7_9STAP</name>
<dbReference type="PANTHER" id="PTHR12526:SF629">
    <property type="entry name" value="TEICHURONIC ACID BIOSYNTHESIS GLYCOSYLTRANSFERASE TUAH-RELATED"/>
    <property type="match status" value="1"/>
</dbReference>
<keyword evidence="9 11" id="KW-0472">Membrane</keyword>
<comment type="pathway">
    <text evidence="2 11">Protein modification; protein glycosylation.</text>
</comment>
<dbReference type="EMBL" id="PZJG01000009">
    <property type="protein sequence ID" value="RAK48555.1"/>
    <property type="molecule type" value="Genomic_DNA"/>
</dbReference>
<evidence type="ECO:0000256" key="5">
    <source>
        <dbReference type="ARBA" id="ARBA00022490"/>
    </source>
</evidence>
<dbReference type="FunFam" id="3.40.50.2000:FF:000196">
    <property type="entry name" value="UDP-N-acetylglucosamine--peptide N-acetylglucosaminyltransferase GtfA subunit"/>
    <property type="match status" value="1"/>
</dbReference>
<dbReference type="CDD" id="cd04949">
    <property type="entry name" value="GT4_GtfA-like"/>
    <property type="match status" value="1"/>
</dbReference>
<dbReference type="GO" id="GO:0017122">
    <property type="term" value="C:protein N-acetylglucosaminyltransferase complex"/>
    <property type="evidence" value="ECO:0007669"/>
    <property type="project" value="UniProtKB-UniRule"/>
</dbReference>
<evidence type="ECO:0000256" key="1">
    <source>
        <dbReference type="ARBA" id="ARBA00004236"/>
    </source>
</evidence>
<evidence type="ECO:0000313" key="15">
    <source>
        <dbReference type="Proteomes" id="UP000249579"/>
    </source>
</evidence>
<feature type="domain" description="GtfA extended beta-sheet meander" evidence="13">
    <location>
        <begin position="95"/>
        <end position="192"/>
    </location>
</feature>
<dbReference type="InterPro" id="IPR001296">
    <property type="entry name" value="Glyco_trans_1"/>
</dbReference>
<keyword evidence="8 11" id="KW-0547">Nucleotide-binding</keyword>
<comment type="subcellular location">
    <subcellularLocation>
        <location evidence="1 11">Cell membrane</location>
        <topology evidence="11">Peripheral membrane protein</topology>
    </subcellularLocation>
    <subcellularLocation>
        <location evidence="11">Cytoplasm</location>
    </subcellularLocation>
    <text evidence="11">Cell membrane association requires GtfB.</text>
</comment>
<evidence type="ECO:0000256" key="9">
    <source>
        <dbReference type="ARBA" id="ARBA00023136"/>
    </source>
</evidence>
<evidence type="ECO:0000256" key="11">
    <source>
        <dbReference type="HAMAP-Rule" id="MF_01472"/>
    </source>
</evidence>
<evidence type="ECO:0000256" key="6">
    <source>
        <dbReference type="ARBA" id="ARBA00022676"/>
    </source>
</evidence>
<dbReference type="NCBIfam" id="TIGR02918">
    <property type="entry name" value="accessory Sec system glycosyltransferase GtfA"/>
    <property type="match status" value="1"/>
</dbReference>
<feature type="binding site" evidence="11">
    <location>
        <begin position="385"/>
        <end position="386"/>
    </location>
    <ligand>
        <name>UDP</name>
        <dbReference type="ChEBI" id="CHEBI:58223"/>
    </ligand>
</feature>
<evidence type="ECO:0000259" key="13">
    <source>
        <dbReference type="Pfam" id="PF22145"/>
    </source>
</evidence>
<keyword evidence="5 11" id="KW-0963">Cytoplasm</keyword>
<dbReference type="SUPFAM" id="SSF53756">
    <property type="entry name" value="UDP-Glycosyltransferase/glycogen phosphorylase"/>
    <property type="match status" value="1"/>
</dbReference>
<dbReference type="Proteomes" id="UP000249579">
    <property type="component" value="Unassembled WGS sequence"/>
</dbReference>
<dbReference type="Gene3D" id="3.40.50.2000">
    <property type="entry name" value="Glycogen Phosphorylase B"/>
    <property type="match status" value="2"/>
</dbReference>
<dbReference type="InterPro" id="IPR054396">
    <property type="entry name" value="GtfA_EBD"/>
</dbReference>
<dbReference type="GO" id="GO:0016757">
    <property type="term" value="F:glycosyltransferase activity"/>
    <property type="evidence" value="ECO:0007669"/>
    <property type="project" value="UniProtKB-UniRule"/>
</dbReference>
<dbReference type="UniPathway" id="UPA00378"/>
<dbReference type="AlphaFoldDB" id="A0A328A1Z7"/>
<comment type="similarity">
    <text evidence="3 11">Belongs to the glycosyltransferase group 1 family. Glycosyltransferase 4 subfamily.</text>
</comment>